<gene>
    <name evidence="10" type="ORF">F511_29903</name>
</gene>
<dbReference type="GO" id="GO:0004674">
    <property type="term" value="F:protein serine/threonine kinase activity"/>
    <property type="evidence" value="ECO:0007669"/>
    <property type="project" value="UniProtKB-KW"/>
</dbReference>
<dbReference type="PROSITE" id="PS50011">
    <property type="entry name" value="PROTEIN_KINASE_DOM"/>
    <property type="match status" value="1"/>
</dbReference>
<evidence type="ECO:0000256" key="1">
    <source>
        <dbReference type="ARBA" id="ARBA00012513"/>
    </source>
</evidence>
<reference evidence="10 11" key="1">
    <citation type="journal article" date="2015" name="Proc. Natl. Acad. Sci. U.S.A.">
        <title>The resurrection genome of Boea hygrometrica: A blueprint for survival of dehydration.</title>
        <authorList>
            <person name="Xiao L."/>
            <person name="Yang G."/>
            <person name="Zhang L."/>
            <person name="Yang X."/>
            <person name="Zhao S."/>
            <person name="Ji Z."/>
            <person name="Zhou Q."/>
            <person name="Hu M."/>
            <person name="Wang Y."/>
            <person name="Chen M."/>
            <person name="Xu Y."/>
            <person name="Jin H."/>
            <person name="Xiao X."/>
            <person name="Hu G."/>
            <person name="Bao F."/>
            <person name="Hu Y."/>
            <person name="Wan P."/>
            <person name="Li L."/>
            <person name="Deng X."/>
            <person name="Kuang T."/>
            <person name="Xiang C."/>
            <person name="Zhu J.K."/>
            <person name="Oliver M.J."/>
            <person name="He Y."/>
        </authorList>
    </citation>
    <scope>NUCLEOTIDE SEQUENCE [LARGE SCALE GENOMIC DNA]</scope>
    <source>
        <strain evidence="11">cv. XS01</strain>
    </source>
</reference>
<evidence type="ECO:0000256" key="2">
    <source>
        <dbReference type="ARBA" id="ARBA00022527"/>
    </source>
</evidence>
<comment type="catalytic activity">
    <reaction evidence="8">
        <text>L-seryl-[protein] + ATP = O-phospho-L-seryl-[protein] + ADP + H(+)</text>
        <dbReference type="Rhea" id="RHEA:17989"/>
        <dbReference type="Rhea" id="RHEA-COMP:9863"/>
        <dbReference type="Rhea" id="RHEA-COMP:11604"/>
        <dbReference type="ChEBI" id="CHEBI:15378"/>
        <dbReference type="ChEBI" id="CHEBI:29999"/>
        <dbReference type="ChEBI" id="CHEBI:30616"/>
        <dbReference type="ChEBI" id="CHEBI:83421"/>
        <dbReference type="ChEBI" id="CHEBI:456216"/>
        <dbReference type="EC" id="2.7.11.1"/>
    </reaction>
</comment>
<evidence type="ECO:0000313" key="10">
    <source>
        <dbReference type="EMBL" id="KZV53173.1"/>
    </source>
</evidence>
<organism evidence="10 11">
    <name type="scientific">Dorcoceras hygrometricum</name>
    <dbReference type="NCBI Taxonomy" id="472368"/>
    <lineage>
        <taxon>Eukaryota</taxon>
        <taxon>Viridiplantae</taxon>
        <taxon>Streptophyta</taxon>
        <taxon>Embryophyta</taxon>
        <taxon>Tracheophyta</taxon>
        <taxon>Spermatophyta</taxon>
        <taxon>Magnoliopsida</taxon>
        <taxon>eudicotyledons</taxon>
        <taxon>Gunneridae</taxon>
        <taxon>Pentapetalae</taxon>
        <taxon>asterids</taxon>
        <taxon>lamiids</taxon>
        <taxon>Lamiales</taxon>
        <taxon>Gesneriaceae</taxon>
        <taxon>Didymocarpoideae</taxon>
        <taxon>Trichosporeae</taxon>
        <taxon>Loxocarpinae</taxon>
        <taxon>Dorcoceras</taxon>
    </lineage>
</organism>
<dbReference type="InterPro" id="IPR011009">
    <property type="entry name" value="Kinase-like_dom_sf"/>
</dbReference>
<dbReference type="PANTHER" id="PTHR24343">
    <property type="entry name" value="SERINE/THREONINE KINASE"/>
    <property type="match status" value="1"/>
</dbReference>
<dbReference type="AlphaFoldDB" id="A0A2Z7D1E8"/>
<dbReference type="GO" id="GO:0006970">
    <property type="term" value="P:response to osmotic stress"/>
    <property type="evidence" value="ECO:0007669"/>
    <property type="project" value="UniProtKB-ARBA"/>
</dbReference>
<feature type="domain" description="Protein kinase" evidence="9">
    <location>
        <begin position="1"/>
        <end position="82"/>
    </location>
</feature>
<accession>A0A2Z7D1E8</accession>
<protein>
    <recommendedName>
        <fullName evidence="1">non-specific serine/threonine protein kinase</fullName>
        <ecNumber evidence="1">2.7.11.1</ecNumber>
    </recommendedName>
</protein>
<evidence type="ECO:0000256" key="5">
    <source>
        <dbReference type="ARBA" id="ARBA00022777"/>
    </source>
</evidence>
<keyword evidence="2" id="KW-0723">Serine/threonine-protein kinase</keyword>
<dbReference type="GO" id="GO:0005634">
    <property type="term" value="C:nucleus"/>
    <property type="evidence" value="ECO:0007669"/>
    <property type="project" value="TreeGrafter"/>
</dbReference>
<keyword evidence="11" id="KW-1185">Reference proteome</keyword>
<dbReference type="Gene3D" id="1.10.510.10">
    <property type="entry name" value="Transferase(Phosphotransferase) domain 1"/>
    <property type="match status" value="1"/>
</dbReference>
<name>A0A2Z7D1E8_9LAMI</name>
<dbReference type="Proteomes" id="UP000250235">
    <property type="component" value="Unassembled WGS sequence"/>
</dbReference>
<evidence type="ECO:0000256" key="4">
    <source>
        <dbReference type="ARBA" id="ARBA00022741"/>
    </source>
</evidence>
<dbReference type="Pfam" id="PF00069">
    <property type="entry name" value="Pkinase"/>
    <property type="match status" value="1"/>
</dbReference>
<evidence type="ECO:0000256" key="7">
    <source>
        <dbReference type="ARBA" id="ARBA00047899"/>
    </source>
</evidence>
<dbReference type="GO" id="GO:0005524">
    <property type="term" value="F:ATP binding"/>
    <property type="evidence" value="ECO:0007669"/>
    <property type="project" value="UniProtKB-KW"/>
</dbReference>
<sequence length="155" mass="17567">QMADVWSCGVALYAMVFGTYPFGDTKETQDFREEIQRVLNVQYSFPQDINISEECRDLISRIFVRDPAQRITMADIKTHAWFLKNPPVDFPDDKAVCKQDEEPIQSLEVVMQILSEAKTTIPGLSKPDIMDDQDLDIDSDPDLDADSSGEVVYAL</sequence>
<feature type="non-terminal residue" evidence="10">
    <location>
        <position position="1"/>
    </location>
</feature>
<comment type="catalytic activity">
    <reaction evidence="7">
        <text>L-threonyl-[protein] + ATP = O-phospho-L-threonyl-[protein] + ADP + H(+)</text>
        <dbReference type="Rhea" id="RHEA:46608"/>
        <dbReference type="Rhea" id="RHEA-COMP:11060"/>
        <dbReference type="Rhea" id="RHEA-COMP:11605"/>
        <dbReference type="ChEBI" id="CHEBI:15378"/>
        <dbReference type="ChEBI" id="CHEBI:30013"/>
        <dbReference type="ChEBI" id="CHEBI:30616"/>
        <dbReference type="ChEBI" id="CHEBI:61977"/>
        <dbReference type="ChEBI" id="CHEBI:456216"/>
        <dbReference type="EC" id="2.7.11.1"/>
    </reaction>
</comment>
<dbReference type="SUPFAM" id="SSF56112">
    <property type="entry name" value="Protein kinase-like (PK-like)"/>
    <property type="match status" value="1"/>
</dbReference>
<dbReference type="PANTHER" id="PTHR24343:SF546">
    <property type="entry name" value="SERINE_THREONINE-PROTEIN KINASE SRK2I-LIKE"/>
    <property type="match status" value="1"/>
</dbReference>
<keyword evidence="6" id="KW-0067">ATP-binding</keyword>
<dbReference type="OrthoDB" id="1725641at2759"/>
<evidence type="ECO:0000313" key="11">
    <source>
        <dbReference type="Proteomes" id="UP000250235"/>
    </source>
</evidence>
<keyword evidence="5" id="KW-0418">Kinase</keyword>
<evidence type="ECO:0000259" key="9">
    <source>
        <dbReference type="PROSITE" id="PS50011"/>
    </source>
</evidence>
<proteinExistence type="predicted"/>
<keyword evidence="3" id="KW-0808">Transferase</keyword>
<evidence type="ECO:0000256" key="3">
    <source>
        <dbReference type="ARBA" id="ARBA00022679"/>
    </source>
</evidence>
<keyword evidence="4" id="KW-0547">Nucleotide-binding</keyword>
<dbReference type="EMBL" id="KQ990527">
    <property type="protein sequence ID" value="KZV53173.1"/>
    <property type="molecule type" value="Genomic_DNA"/>
</dbReference>
<evidence type="ECO:0000256" key="6">
    <source>
        <dbReference type="ARBA" id="ARBA00022840"/>
    </source>
</evidence>
<dbReference type="InterPro" id="IPR000719">
    <property type="entry name" value="Prot_kinase_dom"/>
</dbReference>
<evidence type="ECO:0000256" key="8">
    <source>
        <dbReference type="ARBA" id="ARBA00048679"/>
    </source>
</evidence>
<dbReference type="EC" id="2.7.11.1" evidence="1"/>